<organism evidence="1 2">
    <name type="scientific">Saccharomyces pastorianus</name>
    <name type="common">Lager yeast</name>
    <name type="synonym">Saccharomyces cerevisiae x Saccharomyces eubayanus</name>
    <dbReference type="NCBI Taxonomy" id="27292"/>
    <lineage>
        <taxon>Eukaryota</taxon>
        <taxon>Fungi</taxon>
        <taxon>Dikarya</taxon>
        <taxon>Ascomycota</taxon>
        <taxon>Saccharomycotina</taxon>
        <taxon>Saccharomycetes</taxon>
        <taxon>Saccharomycetales</taxon>
        <taxon>Saccharomycetaceae</taxon>
        <taxon>Saccharomyces</taxon>
    </lineage>
</organism>
<sequence length="469" mass="55203">MEQINSNSRKKKQQLEVFKYFASVLTKEDKPISISNGMLDMPTVNSSKLTAGNGKPDTEKLTGELILTYDDFIELISSSKTIYSKFTDHSFNLNQIPKNVFGCIFFAIDEQNKGYLTLNDWFYFNNLLEYDNYHLIILYEFFRKFDVENLKAKQKKELGSSSFNLKAADDRIKSINYGNRFLSFDDLLLNLNQFKDTIRLLHESIDDNFVKDNKLLLDWNDFRFLKFYKCYHENEEYLSLNSLVTILQNDLKNEKIFIGFDRLAQMDSQGHRLALSKNQLTYLLRLFYSHRVSADIFSSLNLSNTELLKADNNSIPYNVFKDIFYLFQNFDLLNQIFHKYVTENNLNEQDIREQIVTKNDFMTVLNAQYNKVNNIIEFSPSQINLLFSIVANSKENRRLRKRNQDRDDELLNDHHYDSDIDFFIHNEYLHGVSRSRKNLESFNDYYHDLSDGFDQDSGVKKASKAVLAV</sequence>
<name>A0A6C1E2M9_SACPS</name>
<proteinExistence type="predicted"/>
<dbReference type="EMBL" id="CP048997">
    <property type="protein sequence ID" value="QID82997.1"/>
    <property type="molecule type" value="Genomic_DNA"/>
</dbReference>
<protein>
    <submittedName>
        <fullName evidence="1">Mitochondrial aspartate-glutamate transporter agc1</fullName>
    </submittedName>
</protein>
<dbReference type="AlphaFoldDB" id="A0A6C1E2M9"/>
<evidence type="ECO:0000313" key="2">
    <source>
        <dbReference type="Proteomes" id="UP000501346"/>
    </source>
</evidence>
<accession>A0A6C1E2M9</accession>
<gene>
    <name evidence="1" type="primary">AGC1_2</name>
    <name evidence="1" type="ORF">GRS66_005434</name>
</gene>
<dbReference type="Proteomes" id="UP000501346">
    <property type="component" value="Chromosome ScXVI"/>
</dbReference>
<keyword evidence="2" id="KW-1185">Reference proteome</keyword>
<dbReference type="OrthoDB" id="2161at2759"/>
<reference evidence="1 2" key="1">
    <citation type="journal article" date="2019" name="BMC Genomics">
        <title>Chromosome level assembly and comparative genome analysis confirm lager-brewing yeasts originated from a single hybridization.</title>
        <authorList>
            <person name="Salazar A.N."/>
            <person name="Gorter de Vries A.R."/>
            <person name="van den Broek M."/>
            <person name="Brouwers N."/>
            <person name="de la Torre Cortes P."/>
            <person name="Kuijpers N.G.A."/>
            <person name="Daran J.G."/>
            <person name="Abeel T."/>
        </authorList>
    </citation>
    <scope>NUCLEOTIDE SEQUENCE [LARGE SCALE GENOMIC DNA]</scope>
    <source>
        <strain evidence="1 2">CBS 1483</strain>
    </source>
</reference>
<evidence type="ECO:0000313" key="1">
    <source>
        <dbReference type="EMBL" id="QID82997.1"/>
    </source>
</evidence>